<evidence type="ECO:0000313" key="3">
    <source>
        <dbReference type="Proteomes" id="UP000188354"/>
    </source>
</evidence>
<dbReference type="STRING" id="3871.A0A1J7HPA6"/>
<dbReference type="InterPro" id="IPR003676">
    <property type="entry name" value="SAUR_fam"/>
</dbReference>
<gene>
    <name evidence="2" type="ORF">TanjilG_11177</name>
</gene>
<dbReference type="Gramene" id="OIW02283">
    <property type="protein sequence ID" value="OIW02283"/>
    <property type="gene ID" value="TanjilG_11177"/>
</dbReference>
<proteinExistence type="inferred from homology"/>
<accession>A0A1J7HPA6</accession>
<dbReference type="OMA" id="TINIPCH"/>
<dbReference type="EMBL" id="CM007371">
    <property type="protein sequence ID" value="OIW02283.1"/>
    <property type="molecule type" value="Genomic_DNA"/>
</dbReference>
<keyword evidence="3" id="KW-1185">Reference proteome</keyword>
<evidence type="ECO:0000256" key="1">
    <source>
        <dbReference type="ARBA" id="ARBA00006974"/>
    </source>
</evidence>
<dbReference type="PANTHER" id="PTHR31374">
    <property type="entry name" value="AUXIN-INDUCED PROTEIN-LIKE-RELATED"/>
    <property type="match status" value="1"/>
</dbReference>
<evidence type="ECO:0000313" key="2">
    <source>
        <dbReference type="EMBL" id="OIW02283.1"/>
    </source>
</evidence>
<dbReference type="PANTHER" id="PTHR31374:SF29">
    <property type="entry name" value="SAUR-LIKE AUXIN-RESPONSIVE PROTEIN FAMILY"/>
    <property type="match status" value="1"/>
</dbReference>
<organism evidence="2 3">
    <name type="scientific">Lupinus angustifolius</name>
    <name type="common">Narrow-leaved blue lupine</name>
    <dbReference type="NCBI Taxonomy" id="3871"/>
    <lineage>
        <taxon>Eukaryota</taxon>
        <taxon>Viridiplantae</taxon>
        <taxon>Streptophyta</taxon>
        <taxon>Embryophyta</taxon>
        <taxon>Tracheophyta</taxon>
        <taxon>Spermatophyta</taxon>
        <taxon>Magnoliopsida</taxon>
        <taxon>eudicotyledons</taxon>
        <taxon>Gunneridae</taxon>
        <taxon>Pentapetalae</taxon>
        <taxon>rosids</taxon>
        <taxon>fabids</taxon>
        <taxon>Fabales</taxon>
        <taxon>Fabaceae</taxon>
        <taxon>Papilionoideae</taxon>
        <taxon>50 kb inversion clade</taxon>
        <taxon>genistoids sensu lato</taxon>
        <taxon>core genistoids</taxon>
        <taxon>Genisteae</taxon>
        <taxon>Lupinus</taxon>
    </lineage>
</organism>
<comment type="similarity">
    <text evidence="1">Belongs to the ARG7 family.</text>
</comment>
<name>A0A1J7HPA6_LUPAN</name>
<reference evidence="2 3" key="1">
    <citation type="journal article" date="2017" name="Plant Biotechnol. J.">
        <title>A comprehensive draft genome sequence for lupin (Lupinus angustifolius), an emerging health food: insights into plant-microbe interactions and legume evolution.</title>
        <authorList>
            <person name="Hane J.K."/>
            <person name="Ming Y."/>
            <person name="Kamphuis L.G."/>
            <person name="Nelson M.N."/>
            <person name="Garg G."/>
            <person name="Atkins C.A."/>
            <person name="Bayer P.E."/>
            <person name="Bravo A."/>
            <person name="Bringans S."/>
            <person name="Cannon S."/>
            <person name="Edwards D."/>
            <person name="Foley R."/>
            <person name="Gao L.L."/>
            <person name="Harrison M.J."/>
            <person name="Huang W."/>
            <person name="Hurgobin B."/>
            <person name="Li S."/>
            <person name="Liu C.W."/>
            <person name="McGrath A."/>
            <person name="Morahan G."/>
            <person name="Murray J."/>
            <person name="Weller J."/>
            <person name="Jian J."/>
            <person name="Singh K.B."/>
        </authorList>
    </citation>
    <scope>NUCLEOTIDE SEQUENCE [LARGE SCALE GENOMIC DNA]</scope>
    <source>
        <strain evidence="3">cv. Tanjil</strain>
        <tissue evidence="2">Whole plant</tissue>
    </source>
</reference>
<protein>
    <submittedName>
        <fullName evidence="2">Uncharacterized protein</fullName>
    </submittedName>
</protein>
<sequence length="92" mass="10864">MGFEEKSPRKIQVPKGSMPIKVGKEKEQRRFVVPVVYFNHPLFMKLLKRAEEEYGFDQKGTITIPCHVEEFRNVQGLIDREISQHHGRCFDF</sequence>
<dbReference type="AlphaFoldDB" id="A0A1J7HPA6"/>
<dbReference type="GO" id="GO:0009733">
    <property type="term" value="P:response to auxin"/>
    <property type="evidence" value="ECO:0007669"/>
    <property type="project" value="InterPro"/>
</dbReference>
<dbReference type="Pfam" id="PF02519">
    <property type="entry name" value="Auxin_inducible"/>
    <property type="match status" value="1"/>
</dbReference>
<dbReference type="Proteomes" id="UP000188354">
    <property type="component" value="Chromosome LG11"/>
</dbReference>